<evidence type="ECO:0000256" key="2">
    <source>
        <dbReference type="ARBA" id="ARBA00013006"/>
    </source>
</evidence>
<keyword evidence="3" id="KW-0378">Hydrolase</keyword>
<dbReference type="EC" id="3.3.2.10" evidence="2"/>
<dbReference type="GO" id="GO:0004301">
    <property type="term" value="F:epoxide hydrolase activity"/>
    <property type="evidence" value="ECO:0007669"/>
    <property type="project" value="UniProtKB-EC"/>
</dbReference>
<accession>A0AAV9BM27</accession>
<reference evidence="9" key="2">
    <citation type="submission" date="2023-06" db="EMBL/GenBank/DDBJ databases">
        <authorList>
            <person name="Ma L."/>
            <person name="Liu K.-W."/>
            <person name="Li Z."/>
            <person name="Hsiao Y.-Y."/>
            <person name="Qi Y."/>
            <person name="Fu T."/>
            <person name="Tang G."/>
            <person name="Zhang D."/>
            <person name="Sun W.-H."/>
            <person name="Liu D.-K."/>
            <person name="Li Y."/>
            <person name="Chen G.-Z."/>
            <person name="Liu X.-D."/>
            <person name="Liao X.-Y."/>
            <person name="Jiang Y.-T."/>
            <person name="Yu X."/>
            <person name="Hao Y."/>
            <person name="Huang J."/>
            <person name="Zhao X.-W."/>
            <person name="Ke S."/>
            <person name="Chen Y.-Y."/>
            <person name="Wu W.-L."/>
            <person name="Hsu J.-L."/>
            <person name="Lin Y.-F."/>
            <person name="Huang M.-D."/>
            <person name="Li C.-Y."/>
            <person name="Huang L."/>
            <person name="Wang Z.-W."/>
            <person name="Zhao X."/>
            <person name="Zhong W.-Y."/>
            <person name="Peng D.-H."/>
            <person name="Ahmad S."/>
            <person name="Lan S."/>
            <person name="Zhang J.-S."/>
            <person name="Tsai W.-C."/>
            <person name="Van De Peer Y."/>
            <person name="Liu Z.-J."/>
        </authorList>
    </citation>
    <scope>NUCLEOTIDE SEQUENCE</scope>
    <source>
        <strain evidence="9">SCP</strain>
        <tissue evidence="9">Leaves</tissue>
    </source>
</reference>
<evidence type="ECO:0000313" key="9">
    <source>
        <dbReference type="EMBL" id="KAK1277694.1"/>
    </source>
</evidence>
<evidence type="ECO:0000256" key="7">
    <source>
        <dbReference type="ARBA" id="ARBA00093212"/>
    </source>
</evidence>
<organism evidence="9 10">
    <name type="scientific">Acorus gramineus</name>
    <name type="common">Dwarf sweet flag</name>
    <dbReference type="NCBI Taxonomy" id="55184"/>
    <lineage>
        <taxon>Eukaryota</taxon>
        <taxon>Viridiplantae</taxon>
        <taxon>Streptophyta</taxon>
        <taxon>Embryophyta</taxon>
        <taxon>Tracheophyta</taxon>
        <taxon>Spermatophyta</taxon>
        <taxon>Magnoliopsida</taxon>
        <taxon>Liliopsida</taxon>
        <taxon>Acoraceae</taxon>
        <taxon>Acorus</taxon>
    </lineage>
</organism>
<keyword evidence="10" id="KW-1185">Reference proteome</keyword>
<comment type="caution">
    <text evidence="9">The sequence shown here is derived from an EMBL/GenBank/DDBJ whole genome shotgun (WGS) entry which is preliminary data.</text>
</comment>
<proteinExistence type="inferred from homology"/>
<dbReference type="InterPro" id="IPR000639">
    <property type="entry name" value="Epox_hydrolase-like"/>
</dbReference>
<dbReference type="PANTHER" id="PTHR43329">
    <property type="entry name" value="EPOXIDE HYDROLASE"/>
    <property type="match status" value="1"/>
</dbReference>
<protein>
    <recommendedName>
        <fullName evidence="2">soluble epoxide hydrolase</fullName>
        <ecNumber evidence="2">3.3.2.10</ecNumber>
    </recommendedName>
</protein>
<evidence type="ECO:0000256" key="4">
    <source>
        <dbReference type="ARBA" id="ARBA00038334"/>
    </source>
</evidence>
<comment type="catalytic activity">
    <reaction evidence="5">
        <text>an epoxide + H2O = an ethanediol</text>
        <dbReference type="Rhea" id="RHEA:19037"/>
        <dbReference type="ChEBI" id="CHEBI:15377"/>
        <dbReference type="ChEBI" id="CHEBI:32955"/>
        <dbReference type="ChEBI" id="CHEBI:140594"/>
        <dbReference type="EC" id="3.3.2.10"/>
    </reaction>
    <physiologicalReaction direction="left-to-right" evidence="5">
        <dbReference type="Rhea" id="RHEA:19038"/>
    </physiologicalReaction>
</comment>
<dbReference type="AlphaFoldDB" id="A0AAV9BM27"/>
<comment type="similarity">
    <text evidence="4">Belongs to the AB hydrolase superfamily. Epoxide hydrolase family.</text>
</comment>
<evidence type="ECO:0000256" key="5">
    <source>
        <dbReference type="ARBA" id="ARBA00051067"/>
    </source>
</evidence>
<feature type="domain" description="AB hydrolase-1" evidence="8">
    <location>
        <begin position="27"/>
        <end position="301"/>
    </location>
</feature>
<comment type="pathway">
    <text evidence="1">Secondary metabolite biosynthesis; terpenoid biosynthesis.</text>
</comment>
<comment type="catalytic activity">
    <reaction evidence="7">
        <text>(24S)-24,25-epoxycucurbitadienol + H2O = (24R)-24,25-dihydroxycucurbitadienol</text>
        <dbReference type="Rhea" id="RHEA:81855"/>
        <dbReference type="ChEBI" id="CHEBI:15377"/>
        <dbReference type="ChEBI" id="CHEBI:229949"/>
        <dbReference type="ChEBI" id="CHEBI:229950"/>
    </reaction>
    <physiologicalReaction direction="left-to-right" evidence="7">
        <dbReference type="Rhea" id="RHEA:81856"/>
    </physiologicalReaction>
</comment>
<sequence>MEGIVHRTVQVNGISMHVAEKGEGPSVVLFLHGFPELWYSWRHQILSLSSRGYRCVAPDLRGYGDSECPRDVTAYTVFHIVGDIIALIDSLGREQVFVVAHDWGAIIAWILCLFRPDKVKALVNMSVVYRPRYPSERPTDVFQAVYGEGFYICRFQAPGVAESEFARVDTALLIKRFLTNHNPRPLTMPKEGLPDPPNTQMTLPTWLSEEDIAYFASKFDKSGFTGGLNYYRALDLSWELMAPWTGVQIKVPVKFIIGDQDSTYNAFSTKDYIHSGAFKENVPFLQDVVVMEGVGHFINQEKAPEVTEHIFEFIKKF</sequence>
<evidence type="ECO:0000313" key="10">
    <source>
        <dbReference type="Proteomes" id="UP001179952"/>
    </source>
</evidence>
<dbReference type="FunFam" id="3.40.50.1820:FF:000161">
    <property type="entry name" value="Epoxide hydrolase"/>
    <property type="match status" value="1"/>
</dbReference>
<gene>
    <name evidence="9" type="ORF">QJS04_geneDACA007211</name>
</gene>
<dbReference type="PRINTS" id="PR00412">
    <property type="entry name" value="EPOXHYDRLASE"/>
</dbReference>
<comment type="function">
    <text evidence="6">Epoxide hydrolase involved in the biosynthesis of cucurbitacin and mogroside tetracyclic triterpene natural products (e.g. siamenoside I and mogrosides IV, V and VI). Cucurbitacins have cytotoxic properties and exhibit deterrent taste as a defense barrier against herbivores. Mogrosides are nonsugar highly oxygenated compounds used as high-intensity zero-calorie sweeteners; they also possess pharmacological properties such as regulating immunity, lowering blood sugar and lipid levels, protecting the liver, and acting as antioxidants and antitumor agents. Catalyzes the hydrolysis of aromatic epoxide-containing substrates, such as the conversion of 24,25-epoxycucurbitadienol to 24,25-dihydroxycucurbitadienol.</text>
</comment>
<dbReference type="Gene3D" id="3.40.50.1820">
    <property type="entry name" value="alpha/beta hydrolase"/>
    <property type="match status" value="1"/>
</dbReference>
<dbReference type="Proteomes" id="UP001179952">
    <property type="component" value="Unassembled WGS sequence"/>
</dbReference>
<reference evidence="9" key="1">
    <citation type="journal article" date="2023" name="Nat. Commun.">
        <title>Diploid and tetraploid genomes of Acorus and the evolution of monocots.</title>
        <authorList>
            <person name="Ma L."/>
            <person name="Liu K.W."/>
            <person name="Li Z."/>
            <person name="Hsiao Y.Y."/>
            <person name="Qi Y."/>
            <person name="Fu T."/>
            <person name="Tang G.D."/>
            <person name="Zhang D."/>
            <person name="Sun W.H."/>
            <person name="Liu D.K."/>
            <person name="Li Y."/>
            <person name="Chen G.Z."/>
            <person name="Liu X.D."/>
            <person name="Liao X.Y."/>
            <person name="Jiang Y.T."/>
            <person name="Yu X."/>
            <person name="Hao Y."/>
            <person name="Huang J."/>
            <person name="Zhao X.W."/>
            <person name="Ke S."/>
            <person name="Chen Y.Y."/>
            <person name="Wu W.L."/>
            <person name="Hsu J.L."/>
            <person name="Lin Y.F."/>
            <person name="Huang M.D."/>
            <person name="Li C.Y."/>
            <person name="Huang L."/>
            <person name="Wang Z.W."/>
            <person name="Zhao X."/>
            <person name="Zhong W.Y."/>
            <person name="Peng D.H."/>
            <person name="Ahmad S."/>
            <person name="Lan S."/>
            <person name="Zhang J.S."/>
            <person name="Tsai W.C."/>
            <person name="Van de Peer Y."/>
            <person name="Liu Z.J."/>
        </authorList>
    </citation>
    <scope>NUCLEOTIDE SEQUENCE</scope>
    <source>
        <strain evidence="9">SCP</strain>
    </source>
</reference>
<evidence type="ECO:0000256" key="6">
    <source>
        <dbReference type="ARBA" id="ARBA00058358"/>
    </source>
</evidence>
<name>A0AAV9BM27_ACOGR</name>
<dbReference type="InterPro" id="IPR029058">
    <property type="entry name" value="AB_hydrolase_fold"/>
</dbReference>
<evidence type="ECO:0000256" key="3">
    <source>
        <dbReference type="ARBA" id="ARBA00022801"/>
    </source>
</evidence>
<dbReference type="EMBL" id="JAUJYN010000002">
    <property type="protein sequence ID" value="KAK1277694.1"/>
    <property type="molecule type" value="Genomic_DNA"/>
</dbReference>
<dbReference type="Pfam" id="PF00561">
    <property type="entry name" value="Abhydrolase_1"/>
    <property type="match status" value="1"/>
</dbReference>
<dbReference type="InterPro" id="IPR000073">
    <property type="entry name" value="AB_hydrolase_1"/>
</dbReference>
<dbReference type="SUPFAM" id="SSF53474">
    <property type="entry name" value="alpha/beta-Hydrolases"/>
    <property type="match status" value="1"/>
</dbReference>
<evidence type="ECO:0000256" key="1">
    <source>
        <dbReference type="ARBA" id="ARBA00004721"/>
    </source>
</evidence>
<evidence type="ECO:0000259" key="8">
    <source>
        <dbReference type="Pfam" id="PF00561"/>
    </source>
</evidence>